<comment type="caution">
    <text evidence="9">The sequence shown here is derived from an EMBL/GenBank/DDBJ whole genome shotgun (WGS) entry which is preliminary data.</text>
</comment>
<dbReference type="EMBL" id="JADWDJ010000007">
    <property type="protein sequence ID" value="KAG5278035.1"/>
    <property type="molecule type" value="Genomic_DNA"/>
</dbReference>
<proteinExistence type="predicted"/>
<evidence type="ECO:0000256" key="7">
    <source>
        <dbReference type="SAM" id="SignalP"/>
    </source>
</evidence>
<keyword evidence="4" id="KW-1015">Disulfide bond</keyword>
<feature type="domain" description="Ig-like" evidence="8">
    <location>
        <begin position="30"/>
        <end position="145"/>
    </location>
</feature>
<name>A0AAV6GT47_9TELE</name>
<sequence length="283" mass="31313">MTFLSPGMLMIWLCLITSPVQGHVVSDCDPAVFILLGSEASVPGWVGSSVTLPCRLSPAISAVSFEVRWYQPNGFDHPVLLYKDQHIQQQAADPRYTGTRASLVGNLENGNVSLKLENLTLADRGEYMCYVESDVWYDMAKVNVTVKVVGDIPVMSFSDADESGQVTVTCVSDGWSPEPSLYWALGNVHVPSRNHLFITGDDGLVRVSSWLLVSPSESEWVSCSVGLSDQDRRESRIAPHSHNYMQAINNVPPYHHRCRPLSCALIASWTILLFNLDSFLILL</sequence>
<feature type="domain" description="Ig-like" evidence="8">
    <location>
        <begin position="153"/>
        <end position="238"/>
    </location>
</feature>
<feature type="chain" id="PRO_5043619159" description="Ig-like domain-containing protein" evidence="7">
    <location>
        <begin position="23"/>
        <end position="283"/>
    </location>
</feature>
<keyword evidence="3" id="KW-0472">Membrane</keyword>
<dbReference type="FunFam" id="2.60.40.10:FF:000142">
    <property type="entry name" value="V-set domain-containing T-cell activation inhibitor 1"/>
    <property type="match status" value="1"/>
</dbReference>
<reference evidence="9" key="1">
    <citation type="submission" date="2020-10" db="EMBL/GenBank/DDBJ databases">
        <title>Chromosome-scale genome assembly of the Allis shad, Alosa alosa.</title>
        <authorList>
            <person name="Margot Z."/>
            <person name="Christophe K."/>
            <person name="Cabau C."/>
            <person name="Louis A."/>
            <person name="Berthelot C."/>
            <person name="Parey E."/>
            <person name="Roest Crollius H."/>
            <person name="Montfort J."/>
            <person name="Robinson-Rechavi M."/>
            <person name="Bucao C."/>
            <person name="Bouchez O."/>
            <person name="Gislard M."/>
            <person name="Lluch J."/>
            <person name="Milhes M."/>
            <person name="Lampietro C."/>
            <person name="Lopez Roques C."/>
            <person name="Donnadieu C."/>
            <person name="Braasch I."/>
            <person name="Desvignes T."/>
            <person name="Postlethwait J."/>
            <person name="Bobe J."/>
            <person name="Guiguen Y."/>
        </authorList>
    </citation>
    <scope>NUCLEOTIDE SEQUENCE</scope>
    <source>
        <strain evidence="9">M-15738</strain>
        <tissue evidence="9">Blood</tissue>
    </source>
</reference>
<dbReference type="GO" id="GO:0001817">
    <property type="term" value="P:regulation of cytokine production"/>
    <property type="evidence" value="ECO:0007669"/>
    <property type="project" value="TreeGrafter"/>
</dbReference>
<dbReference type="Gene3D" id="2.60.40.10">
    <property type="entry name" value="Immunoglobulins"/>
    <property type="match status" value="2"/>
</dbReference>
<dbReference type="InterPro" id="IPR013783">
    <property type="entry name" value="Ig-like_fold"/>
</dbReference>
<evidence type="ECO:0000256" key="6">
    <source>
        <dbReference type="ARBA" id="ARBA00023319"/>
    </source>
</evidence>
<keyword evidence="2 7" id="KW-0732">Signal</keyword>
<accession>A0AAV6GT47</accession>
<dbReference type="GO" id="GO:0050863">
    <property type="term" value="P:regulation of T cell activation"/>
    <property type="evidence" value="ECO:0007669"/>
    <property type="project" value="UniProtKB-ARBA"/>
</dbReference>
<gene>
    <name evidence="9" type="ORF">AALO_G00094470</name>
</gene>
<dbReference type="InterPro" id="IPR050504">
    <property type="entry name" value="IgSF_BTN/MOG"/>
</dbReference>
<dbReference type="PANTHER" id="PTHR24100">
    <property type="entry name" value="BUTYROPHILIN"/>
    <property type="match status" value="1"/>
</dbReference>
<comment type="subcellular location">
    <subcellularLocation>
        <location evidence="1">Membrane</location>
    </subcellularLocation>
</comment>
<evidence type="ECO:0000313" key="10">
    <source>
        <dbReference type="Proteomes" id="UP000823561"/>
    </source>
</evidence>
<evidence type="ECO:0000313" key="9">
    <source>
        <dbReference type="EMBL" id="KAG5278035.1"/>
    </source>
</evidence>
<evidence type="ECO:0000256" key="4">
    <source>
        <dbReference type="ARBA" id="ARBA00023157"/>
    </source>
</evidence>
<dbReference type="SMART" id="SM00406">
    <property type="entry name" value="IGv"/>
    <property type="match status" value="1"/>
</dbReference>
<dbReference type="Pfam" id="PF07686">
    <property type="entry name" value="V-set"/>
    <property type="match status" value="1"/>
</dbReference>
<dbReference type="InterPro" id="IPR013106">
    <property type="entry name" value="Ig_V-set"/>
</dbReference>
<dbReference type="Pfam" id="PF22705">
    <property type="entry name" value="C2-set_3"/>
    <property type="match status" value="1"/>
</dbReference>
<feature type="signal peptide" evidence="7">
    <location>
        <begin position="1"/>
        <end position="22"/>
    </location>
</feature>
<evidence type="ECO:0000256" key="5">
    <source>
        <dbReference type="ARBA" id="ARBA00023180"/>
    </source>
</evidence>
<protein>
    <recommendedName>
        <fullName evidence="8">Ig-like domain-containing protein</fullName>
    </recommendedName>
</protein>
<dbReference type="PROSITE" id="PS50835">
    <property type="entry name" value="IG_LIKE"/>
    <property type="match status" value="2"/>
</dbReference>
<dbReference type="GO" id="GO:0009897">
    <property type="term" value="C:external side of plasma membrane"/>
    <property type="evidence" value="ECO:0007669"/>
    <property type="project" value="TreeGrafter"/>
</dbReference>
<dbReference type="InterPro" id="IPR036179">
    <property type="entry name" value="Ig-like_dom_sf"/>
</dbReference>
<dbReference type="SMART" id="SM00409">
    <property type="entry name" value="IG"/>
    <property type="match status" value="1"/>
</dbReference>
<keyword evidence="6" id="KW-0393">Immunoglobulin domain</keyword>
<organism evidence="9 10">
    <name type="scientific">Alosa alosa</name>
    <name type="common">allis shad</name>
    <dbReference type="NCBI Taxonomy" id="278164"/>
    <lineage>
        <taxon>Eukaryota</taxon>
        <taxon>Metazoa</taxon>
        <taxon>Chordata</taxon>
        <taxon>Craniata</taxon>
        <taxon>Vertebrata</taxon>
        <taxon>Euteleostomi</taxon>
        <taxon>Actinopterygii</taxon>
        <taxon>Neopterygii</taxon>
        <taxon>Teleostei</taxon>
        <taxon>Clupei</taxon>
        <taxon>Clupeiformes</taxon>
        <taxon>Clupeoidei</taxon>
        <taxon>Clupeidae</taxon>
        <taxon>Alosa</taxon>
    </lineage>
</organism>
<dbReference type="GO" id="GO:0050852">
    <property type="term" value="P:T cell receptor signaling pathway"/>
    <property type="evidence" value="ECO:0007669"/>
    <property type="project" value="TreeGrafter"/>
</dbReference>
<evidence type="ECO:0000259" key="8">
    <source>
        <dbReference type="PROSITE" id="PS50835"/>
    </source>
</evidence>
<evidence type="ECO:0000256" key="1">
    <source>
        <dbReference type="ARBA" id="ARBA00004370"/>
    </source>
</evidence>
<dbReference type="AlphaFoldDB" id="A0AAV6GT47"/>
<evidence type="ECO:0000256" key="2">
    <source>
        <dbReference type="ARBA" id="ARBA00022729"/>
    </source>
</evidence>
<keyword evidence="5" id="KW-0325">Glycoprotein</keyword>
<dbReference type="InterPro" id="IPR003599">
    <property type="entry name" value="Ig_sub"/>
</dbReference>
<dbReference type="SUPFAM" id="SSF48726">
    <property type="entry name" value="Immunoglobulin"/>
    <property type="match status" value="2"/>
</dbReference>
<dbReference type="Proteomes" id="UP000823561">
    <property type="component" value="Chromosome 7"/>
</dbReference>
<evidence type="ECO:0000256" key="3">
    <source>
        <dbReference type="ARBA" id="ARBA00023136"/>
    </source>
</evidence>
<dbReference type="GO" id="GO:0005102">
    <property type="term" value="F:signaling receptor binding"/>
    <property type="evidence" value="ECO:0007669"/>
    <property type="project" value="TreeGrafter"/>
</dbReference>
<dbReference type="InterPro" id="IPR007110">
    <property type="entry name" value="Ig-like_dom"/>
</dbReference>
<dbReference type="GO" id="GO:1903037">
    <property type="term" value="P:regulation of leukocyte cell-cell adhesion"/>
    <property type="evidence" value="ECO:0007669"/>
    <property type="project" value="UniProtKB-ARBA"/>
</dbReference>
<dbReference type="PANTHER" id="PTHR24100:SF149">
    <property type="entry name" value="BG-LIKE ANTIGEN 1-RELATED"/>
    <property type="match status" value="1"/>
</dbReference>
<keyword evidence="10" id="KW-1185">Reference proteome</keyword>
<dbReference type="InterPro" id="IPR053896">
    <property type="entry name" value="BTN3A2-like_Ig-C"/>
</dbReference>